<reference evidence="6" key="2">
    <citation type="journal article" date="2018" name="BMC Genomics">
        <title>Genomic insights into host adaptation between the wheat stripe rust pathogen (Puccinia striiformis f. sp. tritici) and the barley stripe rust pathogen (Puccinia striiformis f. sp. hordei).</title>
        <authorList>
            <person name="Xia C."/>
            <person name="Wang M."/>
            <person name="Yin C."/>
            <person name="Cornejo O.E."/>
            <person name="Hulbert S.H."/>
            <person name="Chen X."/>
        </authorList>
    </citation>
    <scope>NUCLEOTIDE SEQUENCE [LARGE SCALE GENOMIC DNA]</scope>
    <source>
        <strain evidence="6">93TX-2</strain>
    </source>
</reference>
<dbReference type="GO" id="GO:0009085">
    <property type="term" value="P:lysine biosynthetic process"/>
    <property type="evidence" value="ECO:0007669"/>
    <property type="project" value="TreeGrafter"/>
</dbReference>
<dbReference type="EMBL" id="PKSM01000134">
    <property type="protein sequence ID" value="POW08713.1"/>
    <property type="molecule type" value="Genomic_DNA"/>
</dbReference>
<evidence type="ECO:0000313" key="5">
    <source>
        <dbReference type="EMBL" id="POW08713.1"/>
    </source>
</evidence>
<evidence type="ECO:0000313" key="6">
    <source>
        <dbReference type="Proteomes" id="UP000238274"/>
    </source>
</evidence>
<evidence type="ECO:0000259" key="4">
    <source>
        <dbReference type="SMART" id="SM01329"/>
    </source>
</evidence>
<evidence type="ECO:0000256" key="2">
    <source>
        <dbReference type="ARBA" id="ARBA00022842"/>
    </source>
</evidence>
<dbReference type="GO" id="GO:0051287">
    <property type="term" value="F:NAD binding"/>
    <property type="evidence" value="ECO:0007669"/>
    <property type="project" value="InterPro"/>
</dbReference>
<dbReference type="GO" id="GO:0006102">
    <property type="term" value="P:isocitrate metabolic process"/>
    <property type="evidence" value="ECO:0007669"/>
    <property type="project" value="TreeGrafter"/>
</dbReference>
<keyword evidence="6" id="KW-1185">Reference proteome</keyword>
<dbReference type="GO" id="GO:0047046">
    <property type="term" value="F:homoisocitrate dehydrogenase activity"/>
    <property type="evidence" value="ECO:0007669"/>
    <property type="project" value="TreeGrafter"/>
</dbReference>
<dbReference type="GO" id="GO:0005739">
    <property type="term" value="C:mitochondrion"/>
    <property type="evidence" value="ECO:0007669"/>
    <property type="project" value="TreeGrafter"/>
</dbReference>
<dbReference type="VEuPathDB" id="FungiDB:PSTT_09703"/>
<dbReference type="Pfam" id="PF00180">
    <property type="entry name" value="Iso_dh"/>
    <property type="match status" value="1"/>
</dbReference>
<dbReference type="GO" id="GO:0004449">
    <property type="term" value="F:isocitrate dehydrogenase (NAD+) activity"/>
    <property type="evidence" value="ECO:0007669"/>
    <property type="project" value="TreeGrafter"/>
</dbReference>
<dbReference type="InterPro" id="IPR024084">
    <property type="entry name" value="IsoPropMal-DH-like_dom"/>
</dbReference>
<dbReference type="PROSITE" id="PS00470">
    <property type="entry name" value="IDH_IMDH"/>
    <property type="match status" value="1"/>
</dbReference>
<accession>A0A2S4VGQ8</accession>
<feature type="domain" description="Isopropylmalate dehydrogenase-like" evidence="4">
    <location>
        <begin position="48"/>
        <end position="400"/>
    </location>
</feature>
<dbReference type="InterPro" id="IPR019818">
    <property type="entry name" value="IsoCit/isopropylmalate_DH_CS"/>
</dbReference>
<dbReference type="SUPFAM" id="SSF53659">
    <property type="entry name" value="Isocitrate/Isopropylmalate dehydrogenase-like"/>
    <property type="match status" value="1"/>
</dbReference>
<dbReference type="PANTHER" id="PTHR11835:SF48">
    <property type="entry name" value="HOMOISOCITRATE DEHYDROGENASE, MITOCHONDRIAL"/>
    <property type="match status" value="1"/>
</dbReference>
<dbReference type="PANTHER" id="PTHR11835">
    <property type="entry name" value="DECARBOXYLATING DEHYDROGENASES-ISOCITRATE, ISOPROPYLMALATE, TARTRATE"/>
    <property type="match status" value="1"/>
</dbReference>
<reference evidence="5 6" key="1">
    <citation type="submission" date="2017-12" db="EMBL/GenBank/DDBJ databases">
        <title>Gene loss provides genomic basis for host adaptation in cereal stripe rust fungi.</title>
        <authorList>
            <person name="Xia C."/>
        </authorList>
    </citation>
    <scope>NUCLEOTIDE SEQUENCE [LARGE SCALE GENOMIC DNA]</scope>
    <source>
        <strain evidence="5 6">93TX-2</strain>
    </source>
</reference>
<dbReference type="GO" id="GO:0006099">
    <property type="term" value="P:tricarboxylic acid cycle"/>
    <property type="evidence" value="ECO:0007669"/>
    <property type="project" value="TreeGrafter"/>
</dbReference>
<protein>
    <recommendedName>
        <fullName evidence="4">Isopropylmalate dehydrogenase-like domain-containing protein</fullName>
    </recommendedName>
</protein>
<dbReference type="OrthoDB" id="10261637at2759"/>
<keyword evidence="2" id="KW-0460">Magnesium</keyword>
<dbReference type="GO" id="GO:0000287">
    <property type="term" value="F:magnesium ion binding"/>
    <property type="evidence" value="ECO:0007669"/>
    <property type="project" value="InterPro"/>
</dbReference>
<dbReference type="VEuPathDB" id="FungiDB:PSHT_09423"/>
<name>A0A2S4VGQ8_9BASI</name>
<comment type="similarity">
    <text evidence="1">Belongs to the isocitrate and isopropylmalate dehydrogenases family.</text>
</comment>
<dbReference type="Proteomes" id="UP000238274">
    <property type="component" value="Unassembled WGS sequence"/>
</dbReference>
<dbReference type="SMART" id="SM01329">
    <property type="entry name" value="Iso_dh"/>
    <property type="match status" value="1"/>
</dbReference>
<sequence length="405" mass="43965">MRQVPGGYPGGRALPADKSITPRQSRLPPKKSQEYPMATSGTLKKALRIGLIPGDGIGRLVIPAAKRVLQATPGVPKLSFIDLEAGYEHFLKTGVSLPKETVERLRTDCDSALFGAVSSPSHKVEGYSSPIVRLRKELDLYANIRPIHSISKKLEITVVRENTECLYVKQETISENDPHAPGKVARAIRIISQRASERIGKMAAEVALKGMAVRSQMSETDRIWKDKPLVTIVHKSNVLSVSDGLFRESVRSVFEAQAHDPRYDQIKVDEGIVDSLIYNLYRTPQRFNVLVCPNLYGDIVSDAGAALVGSLGLVPSVNAGDNFIMGEPVHGSAPDIVDHQPPIANPIAAIRSAALMLEYLGFTQPAATIYNAVNNVLLQAQTLTPDLGGKSSTDDVTDAVIKHIK</sequence>
<evidence type="ECO:0000256" key="3">
    <source>
        <dbReference type="SAM" id="MobiDB-lite"/>
    </source>
</evidence>
<reference evidence="6" key="3">
    <citation type="journal article" date="2018" name="Mol. Plant Microbe Interact.">
        <title>Genome sequence resources for the wheat stripe rust pathogen (Puccinia striiformis f. sp. tritici) and the barley stripe rust pathogen (Puccinia striiformis f. sp. hordei).</title>
        <authorList>
            <person name="Xia C."/>
            <person name="Wang M."/>
            <person name="Yin C."/>
            <person name="Cornejo O.E."/>
            <person name="Hulbert S.H."/>
            <person name="Chen X."/>
        </authorList>
    </citation>
    <scope>NUCLEOTIDE SEQUENCE [LARGE SCALE GENOMIC DNA]</scope>
    <source>
        <strain evidence="6">93TX-2</strain>
    </source>
</reference>
<dbReference type="Gene3D" id="3.40.718.10">
    <property type="entry name" value="Isopropylmalate Dehydrogenase"/>
    <property type="match status" value="1"/>
</dbReference>
<comment type="caution">
    <text evidence="5">The sequence shown here is derived from an EMBL/GenBank/DDBJ whole genome shotgun (WGS) entry which is preliminary data.</text>
</comment>
<dbReference type="AlphaFoldDB" id="A0A2S4VGQ8"/>
<organism evidence="5 6">
    <name type="scientific">Puccinia striiformis</name>
    <dbReference type="NCBI Taxonomy" id="27350"/>
    <lineage>
        <taxon>Eukaryota</taxon>
        <taxon>Fungi</taxon>
        <taxon>Dikarya</taxon>
        <taxon>Basidiomycota</taxon>
        <taxon>Pucciniomycotina</taxon>
        <taxon>Pucciniomycetes</taxon>
        <taxon>Pucciniales</taxon>
        <taxon>Pucciniaceae</taxon>
        <taxon>Puccinia</taxon>
    </lineage>
</organism>
<feature type="region of interest" description="Disordered" evidence="3">
    <location>
        <begin position="1"/>
        <end position="37"/>
    </location>
</feature>
<proteinExistence type="inferred from homology"/>
<gene>
    <name evidence="5" type="ORF">PSHT_09423</name>
</gene>
<evidence type="ECO:0000256" key="1">
    <source>
        <dbReference type="ARBA" id="ARBA00007769"/>
    </source>
</evidence>